<feature type="transmembrane region" description="Helical" evidence="1">
    <location>
        <begin position="12"/>
        <end position="30"/>
    </location>
</feature>
<reference evidence="2 3" key="1">
    <citation type="submission" date="2016-05" db="EMBL/GenBank/DDBJ databases">
        <title>The evolution of Acinetobacter baumannii in vivo.</title>
        <authorList>
            <person name="Hua X."/>
            <person name="Yu Y."/>
        </authorList>
    </citation>
    <scope>NUCLEOTIDE SEQUENCE [LARGE SCALE GENOMIC DNA]</scope>
    <source>
        <strain evidence="2 3">XH647</strain>
    </source>
</reference>
<organism evidence="2 3">
    <name type="scientific">Acinetobacter baumannii</name>
    <dbReference type="NCBI Taxonomy" id="470"/>
    <lineage>
        <taxon>Bacteria</taxon>
        <taxon>Pseudomonadati</taxon>
        <taxon>Pseudomonadota</taxon>
        <taxon>Gammaproteobacteria</taxon>
        <taxon>Moraxellales</taxon>
        <taxon>Moraxellaceae</taxon>
        <taxon>Acinetobacter</taxon>
        <taxon>Acinetobacter calcoaceticus/baumannii complex</taxon>
    </lineage>
</organism>
<protein>
    <submittedName>
        <fullName evidence="2">Uncharacterized protein</fullName>
    </submittedName>
</protein>
<keyword evidence="1" id="KW-0472">Membrane</keyword>
<comment type="caution">
    <text evidence="2">The sequence shown here is derived from an EMBL/GenBank/DDBJ whole genome shotgun (WGS) entry which is preliminary data.</text>
</comment>
<dbReference type="RefSeq" id="WP_071210672.1">
    <property type="nucleotide sequence ID" value="NZ_CP096754.1"/>
</dbReference>
<feature type="transmembrane region" description="Helical" evidence="1">
    <location>
        <begin position="76"/>
        <end position="98"/>
    </location>
</feature>
<keyword evidence="1" id="KW-0812">Transmembrane</keyword>
<dbReference type="Proteomes" id="UP000179937">
    <property type="component" value="Unassembled WGS sequence"/>
</dbReference>
<gene>
    <name evidence="2" type="ORF">A7M90_15695</name>
</gene>
<keyword evidence="1" id="KW-1133">Transmembrane helix</keyword>
<evidence type="ECO:0000313" key="2">
    <source>
        <dbReference type="EMBL" id="OIG74131.1"/>
    </source>
</evidence>
<dbReference type="AlphaFoldDB" id="A0A1S2G0M6"/>
<evidence type="ECO:0000256" key="1">
    <source>
        <dbReference type="SAM" id="Phobius"/>
    </source>
</evidence>
<proteinExistence type="predicted"/>
<accession>A0A1S2G0M6</accession>
<sequence>MPNHKISLNDLTIPVLFILFVISIMIWPLLGFIIPLHYPVFGLILLSIMTIIPLYFLINSQIKKGPHPVTSKLKSFVISGSLSASFTLLIALIAFIVGNSLKLYSQKQFDDQRQEFLSSATGFKVLKDYAFKNYKTVVELGDINDSWALTTLNIPNASPASMQAASGYCILNLSPQNVLNTAPSFVDKNLWVQGIMMHEFAHCLDRSRDLPNKNPLNPLSTLSIAPDQANKVTDLQSYLLNERSEQTQLWREAVSDIFAIGYWKIKADHNNYNSLVNSLYNYRAERSSDDPEHGTMCFIKAAMNSKLPLSEEKLFEWSDEIRRTAKCRIS</sequence>
<evidence type="ECO:0000313" key="3">
    <source>
        <dbReference type="Proteomes" id="UP000179937"/>
    </source>
</evidence>
<feature type="transmembrane region" description="Helical" evidence="1">
    <location>
        <begin position="36"/>
        <end position="56"/>
    </location>
</feature>
<dbReference type="EMBL" id="LYKI01000008">
    <property type="protein sequence ID" value="OIG74131.1"/>
    <property type="molecule type" value="Genomic_DNA"/>
</dbReference>
<name>A0A1S2G0M6_ACIBA</name>